<gene>
    <name evidence="2" type="ORF">UA74_18535</name>
</gene>
<sequence length="226" mass="24256">MYAPARFGCEAEPRRQCKTGGSHMNDHRDALVSGVRRSGPKDVDQAVGILTEAFMTEETTRWLFPVDADRRECQAHYYLPLAHQAAAEGGLFTAEDTAAALWLPVAEDGVSAPDFGADELPPPLAAHGERLITLLGVLAERHPRGLRHLHLSFMGVLPAAQGRGLGSALLRRGLAEADAAGLGVYLETASAGARALYERHGFQATGEAMRLPDGPEITGMWRPAAR</sequence>
<name>A0AAC9LF65_9PSEU</name>
<dbReference type="PANTHER" id="PTHR42791">
    <property type="entry name" value="GNAT FAMILY ACETYLTRANSFERASE"/>
    <property type="match status" value="1"/>
</dbReference>
<dbReference type="EMBL" id="CP016076">
    <property type="protein sequence ID" value="APU15735.1"/>
    <property type="molecule type" value="Genomic_DNA"/>
</dbReference>
<proteinExistence type="predicted"/>
<reference evidence="3" key="1">
    <citation type="submission" date="2016-06" db="EMBL/GenBank/DDBJ databases">
        <title>Complete genome sequence of Actinoalloteichus fjordicus DSM 46855 (=ADI127-17), type strain of the new species Actinoalloteichus fjordicus.</title>
        <authorList>
            <person name="Ruckert C."/>
            <person name="Nouioui I."/>
            <person name="Willmese J."/>
            <person name="van Wezel G."/>
            <person name="Klenk H.-P."/>
            <person name="Kalinowski J."/>
            <person name="Zotchev S.B."/>
        </authorList>
    </citation>
    <scope>NUCLEOTIDE SEQUENCE [LARGE SCALE GENOMIC DNA]</scope>
    <source>
        <strain evidence="3">ADI127-7</strain>
    </source>
</reference>
<dbReference type="KEGG" id="acad:UA74_18535"/>
<dbReference type="InterPro" id="IPR052523">
    <property type="entry name" value="Trichothecene_AcTrans"/>
</dbReference>
<dbReference type="GO" id="GO:0016747">
    <property type="term" value="F:acyltransferase activity, transferring groups other than amino-acyl groups"/>
    <property type="evidence" value="ECO:0007669"/>
    <property type="project" value="InterPro"/>
</dbReference>
<dbReference type="AlphaFoldDB" id="A0AAC9LF65"/>
<evidence type="ECO:0000313" key="2">
    <source>
        <dbReference type="EMBL" id="APU15735.1"/>
    </source>
</evidence>
<evidence type="ECO:0000259" key="1">
    <source>
        <dbReference type="PROSITE" id="PS51186"/>
    </source>
</evidence>
<organism evidence="2 3">
    <name type="scientific">Actinoalloteichus fjordicus</name>
    <dbReference type="NCBI Taxonomy" id="1612552"/>
    <lineage>
        <taxon>Bacteria</taxon>
        <taxon>Bacillati</taxon>
        <taxon>Actinomycetota</taxon>
        <taxon>Actinomycetes</taxon>
        <taxon>Pseudonocardiales</taxon>
        <taxon>Pseudonocardiaceae</taxon>
        <taxon>Actinoalloteichus</taxon>
    </lineage>
</organism>
<evidence type="ECO:0000313" key="3">
    <source>
        <dbReference type="Proteomes" id="UP000185511"/>
    </source>
</evidence>
<dbReference type="InterPro" id="IPR000182">
    <property type="entry name" value="GNAT_dom"/>
</dbReference>
<dbReference type="Proteomes" id="UP000185511">
    <property type="component" value="Chromosome"/>
</dbReference>
<dbReference type="Pfam" id="PF00583">
    <property type="entry name" value="Acetyltransf_1"/>
    <property type="match status" value="1"/>
</dbReference>
<dbReference type="PROSITE" id="PS51186">
    <property type="entry name" value="GNAT"/>
    <property type="match status" value="1"/>
</dbReference>
<keyword evidence="3" id="KW-1185">Reference proteome</keyword>
<protein>
    <submittedName>
        <fullName evidence="2">Acetyltransferase (GNAT) family protein</fullName>
    </submittedName>
</protein>
<dbReference type="CDD" id="cd04301">
    <property type="entry name" value="NAT_SF"/>
    <property type="match status" value="1"/>
</dbReference>
<dbReference type="SUPFAM" id="SSF55729">
    <property type="entry name" value="Acyl-CoA N-acyltransferases (Nat)"/>
    <property type="match status" value="1"/>
</dbReference>
<dbReference type="PANTHER" id="PTHR42791:SF1">
    <property type="entry name" value="N-ACETYLTRANSFERASE DOMAIN-CONTAINING PROTEIN"/>
    <property type="match status" value="1"/>
</dbReference>
<dbReference type="InterPro" id="IPR016181">
    <property type="entry name" value="Acyl_CoA_acyltransferase"/>
</dbReference>
<feature type="domain" description="N-acetyltransferase" evidence="1">
    <location>
        <begin position="77"/>
        <end position="225"/>
    </location>
</feature>
<dbReference type="Gene3D" id="3.40.630.30">
    <property type="match status" value="1"/>
</dbReference>
<accession>A0AAC9LF65</accession>